<evidence type="ECO:0000313" key="7">
    <source>
        <dbReference type="Proteomes" id="UP000325096"/>
    </source>
</evidence>
<organism evidence="3 6">
    <name type="scientific">Klebsiella pneumoniae</name>
    <dbReference type="NCBI Taxonomy" id="573"/>
    <lineage>
        <taxon>Bacteria</taxon>
        <taxon>Pseudomonadati</taxon>
        <taxon>Pseudomonadota</taxon>
        <taxon>Gammaproteobacteria</taxon>
        <taxon>Enterobacterales</taxon>
        <taxon>Enterobacteriaceae</taxon>
        <taxon>Klebsiella/Raoultella group</taxon>
        <taxon>Klebsiella</taxon>
        <taxon>Klebsiella pneumoniae complex</taxon>
    </lineage>
</organism>
<gene>
    <name evidence="2" type="ORF">FZ929_11010</name>
    <name evidence="1" type="ORF">G4V31_00395</name>
    <name evidence="3" type="ORF">SAMEA3499901_01258</name>
    <name evidence="4" type="ORF">SAMEA3538828_00455</name>
</gene>
<dbReference type="EMBL" id="CP043669">
    <property type="protein sequence ID" value="QEP91584.1"/>
    <property type="molecule type" value="Genomic_DNA"/>
</dbReference>
<evidence type="ECO:0000313" key="5">
    <source>
        <dbReference type="Proteomes" id="UP000258253"/>
    </source>
</evidence>
<dbReference type="EMBL" id="UKGE01000004">
    <property type="protein sequence ID" value="SXN30259.1"/>
    <property type="molecule type" value="Genomic_DNA"/>
</dbReference>
<evidence type="ECO:0000313" key="8">
    <source>
        <dbReference type="Proteomes" id="UP000479475"/>
    </source>
</evidence>
<reference evidence="1 8" key="3">
    <citation type="submission" date="2020-02" db="EMBL/GenBank/DDBJ databases">
        <title>Klebsiella pneumoniae genome sequencing and assembly.</title>
        <authorList>
            <person name="Starkova P.S."/>
            <person name="Sulyan O.S."/>
            <person name="Likholetova D.V."/>
            <person name="Ageevets V.A."/>
            <person name="Lazareva I.V."/>
            <person name="Sopova J.V."/>
            <person name="Sidorenko S.V."/>
        </authorList>
    </citation>
    <scope>NUCLEOTIDE SEQUENCE [LARGE SCALE GENOMIC DNA]</scope>
    <source>
        <strain evidence="1 8">2429</strain>
    </source>
</reference>
<evidence type="ECO:0000313" key="2">
    <source>
        <dbReference type="EMBL" id="QEP91584.1"/>
    </source>
</evidence>
<dbReference type="KEGG" id="kpx:PMK1_02598"/>
<evidence type="ECO:0000313" key="6">
    <source>
        <dbReference type="Proteomes" id="UP000259975"/>
    </source>
</evidence>
<reference evidence="2 7" key="2">
    <citation type="submission" date="2019-08" db="EMBL/GenBank/DDBJ databases">
        <title>Emergence of NDM-5-producing hypervirulent Klebsiella pneumoniae from clinical infections.</title>
        <authorList>
            <person name="Shen Z."/>
            <person name="Zhang H."/>
            <person name="Li M."/>
        </authorList>
    </citation>
    <scope>NUCLEOTIDE SEQUENCE [LARGE SCALE GENOMIC DNA]</scope>
    <source>
        <strain evidence="2 7">RJ18-06</strain>
    </source>
</reference>
<reference evidence="5 6" key="1">
    <citation type="submission" date="2018-08" db="EMBL/GenBank/DDBJ databases">
        <authorList>
            <consortium name="Pathogen Informatics"/>
        </authorList>
    </citation>
    <scope>NUCLEOTIDE SEQUENCE [LARGE SCALE GENOMIC DNA]</scope>
    <source>
        <strain evidence="3 6">EuSCAPE_AT029</strain>
        <strain evidence="4 5">EuSCAPE_HU047</strain>
    </source>
</reference>
<dbReference type="RefSeq" id="WP_023279818.1">
    <property type="nucleotide sequence ID" value="NZ_AP022139.1"/>
</dbReference>
<accession>A0A0C7KF47</accession>
<evidence type="ECO:0000313" key="1">
    <source>
        <dbReference type="EMBL" id="NGN70592.1"/>
    </source>
</evidence>
<dbReference type="EMBL" id="JAAKYD010000001">
    <property type="protein sequence ID" value="NGN70592.1"/>
    <property type="molecule type" value="Genomic_DNA"/>
</dbReference>
<evidence type="ECO:0000313" key="4">
    <source>
        <dbReference type="EMBL" id="SYR29398.1"/>
    </source>
</evidence>
<dbReference type="Proteomes" id="UP000479475">
    <property type="component" value="Unassembled WGS sequence"/>
</dbReference>
<dbReference type="Proteomes" id="UP000259975">
    <property type="component" value="Unassembled WGS sequence"/>
</dbReference>
<name>A0A0C7KF47_KLEPN</name>
<protein>
    <submittedName>
        <fullName evidence="3">Uncharacterized protein</fullName>
    </submittedName>
</protein>
<dbReference type="Proteomes" id="UP000325096">
    <property type="component" value="Chromosome"/>
</dbReference>
<dbReference type="Proteomes" id="UP000258253">
    <property type="component" value="Unassembled WGS sequence"/>
</dbReference>
<dbReference type="EMBL" id="ULCI01000002">
    <property type="protein sequence ID" value="SYR29398.1"/>
    <property type="molecule type" value="Genomic_DNA"/>
</dbReference>
<proteinExistence type="predicted"/>
<sequence>MAVLLDNDVVLKLAQLDLLADGCKLLTSKYGQLYVLDTLVYQLRGKSSLRRYGAAALERVQQCLSQGTFLMFEELITDPRLIHLQNNFENLDEGEMRLLQGLLNHQDLLLSGDKRFLKAIAETGFIEDAALNNRFVCLEQVVCFLINELSLEHVNAKASLAFKGECRVDSALRTCIGNGRTHEHVVEGVLQQLRELPATLLSIELHWRLSPS</sequence>
<evidence type="ECO:0000313" key="3">
    <source>
        <dbReference type="EMBL" id="SXN30259.1"/>
    </source>
</evidence>
<dbReference type="AlphaFoldDB" id="A0A0C7KF47"/>